<accession>A0A0N0RSI7</accession>
<dbReference type="InterPro" id="IPR042214">
    <property type="entry name" value="TruD_catalytic"/>
</dbReference>
<dbReference type="InterPro" id="IPR001656">
    <property type="entry name" value="PsdUridine_synth_TruD"/>
</dbReference>
<dbReference type="GO" id="GO:0008033">
    <property type="term" value="P:tRNA processing"/>
    <property type="evidence" value="ECO:0007669"/>
    <property type="project" value="UniProtKB-KW"/>
</dbReference>
<comment type="similarity">
    <text evidence="1">Belongs to the pseudouridine synthase TruD family.</text>
</comment>
<dbReference type="GO" id="GO:0005634">
    <property type="term" value="C:nucleus"/>
    <property type="evidence" value="ECO:0007669"/>
    <property type="project" value="TreeGrafter"/>
</dbReference>
<dbReference type="GO" id="GO:0001522">
    <property type="term" value="P:pseudouridine synthesis"/>
    <property type="evidence" value="ECO:0007669"/>
    <property type="project" value="InterPro"/>
</dbReference>
<dbReference type="CDD" id="cd02576">
    <property type="entry name" value="PseudoU_synth_ScPUS7"/>
    <property type="match status" value="1"/>
</dbReference>
<protein>
    <submittedName>
        <fullName evidence="6">Trna pseudouridine synthase d</fullName>
    </submittedName>
</protein>
<dbReference type="PROSITE" id="PS50984">
    <property type="entry name" value="TRUD"/>
    <property type="match status" value="1"/>
</dbReference>
<evidence type="ECO:0000256" key="3">
    <source>
        <dbReference type="ARBA" id="ARBA00023235"/>
    </source>
</evidence>
<dbReference type="PROSITE" id="PS01268">
    <property type="entry name" value="UPF0024"/>
    <property type="match status" value="1"/>
</dbReference>
<proteinExistence type="inferred from homology"/>
<dbReference type="Proteomes" id="UP000037751">
    <property type="component" value="Unassembled WGS sequence"/>
</dbReference>
<dbReference type="GO" id="GO:0003723">
    <property type="term" value="F:RNA binding"/>
    <property type="evidence" value="ECO:0007669"/>
    <property type="project" value="InterPro"/>
</dbReference>
<evidence type="ECO:0000259" key="5">
    <source>
        <dbReference type="PROSITE" id="PS50984"/>
    </source>
</evidence>
<organism evidence="6 7">
    <name type="scientific">Malassezia pachydermatis</name>
    <dbReference type="NCBI Taxonomy" id="77020"/>
    <lineage>
        <taxon>Eukaryota</taxon>
        <taxon>Fungi</taxon>
        <taxon>Dikarya</taxon>
        <taxon>Basidiomycota</taxon>
        <taxon>Ustilaginomycotina</taxon>
        <taxon>Malasseziomycetes</taxon>
        <taxon>Malasseziales</taxon>
        <taxon>Malasseziaceae</taxon>
        <taxon>Malassezia</taxon>
    </lineage>
</organism>
<dbReference type="InterPro" id="IPR020119">
    <property type="entry name" value="PsdUridine_synth_TruD_CS"/>
</dbReference>
<feature type="compositionally biased region" description="Basic and acidic residues" evidence="4">
    <location>
        <begin position="186"/>
        <end position="195"/>
    </location>
</feature>
<feature type="region of interest" description="Disordered" evidence="4">
    <location>
        <begin position="406"/>
        <end position="425"/>
    </location>
</feature>
<dbReference type="AlphaFoldDB" id="A0A0N0RSI7"/>
<sequence length="681" mass="75342">MAASDTVEIDERAAKRVKRSEAPPRLTESEAGLLEYVHAGWRPVHAIIKERYADFLVHEIDTDGHVVHITSLDPPPKPSVVESVPEQPATWDDLVPYFGERVAQLQAMAQGASEETATFIVSCALPDKADRTRVHQLIRTLASSLLSEATTLEDGTAAIRVERAAAVAGAAASRGGRGGAHGGGRGGRDRRRDDPTSEAVSAPPYIHFVLQKTNRDSQEAMHWLARFLKLDSRGRASSTHMLSVAGTKDKRAVTVQRVALQRGRRTLYDVWSMVNHIGHPISSSSAQRRTLDHALTTRAERGLRIAHLQYASQPLQLGDLQGNQFTIVLRNVHWADQEALGTEAASLRTTLAEHVAEIERDGFLNYFGMQRFGTGTIATHQIGIAVLRGDFPQALHLILASGQTEAASSAETESQEAEAEAEAPPSVRATRAALAAVEAQQYEEAYRLFPKTCVAERAVLEKMKAPHWSPTDPLGAFQNIPRTLRLMYVHAYQSYLWNRMVSERVRRFGAMQPVVGDLVDVGGGQVRMLTDDDDLHTYTMTDVMMPMPGMDVTLPESGWLTDLYHELLEQDGLTPLSLVSSRQPEYRLKGTYRRMVHKPKDLRCEVLSYTDVTAPLCATDEERLLPGFEPIHTEEDEAPFLALKLVFQLPSSAYATMLLRELLRTDTSAHVHKALTKQASQ</sequence>
<feature type="compositionally biased region" description="Gly residues" evidence="4">
    <location>
        <begin position="175"/>
        <end position="185"/>
    </location>
</feature>
<dbReference type="VEuPathDB" id="FungiDB:Malapachy_2551"/>
<gene>
    <name evidence="6" type="ORF">Malapachy_2551</name>
</gene>
<dbReference type="PIRSF" id="PIRSF037016">
    <property type="entry name" value="Pseudouridin_synth_euk_prd"/>
    <property type="match status" value="1"/>
</dbReference>
<dbReference type="RefSeq" id="XP_017993161.1">
    <property type="nucleotide sequence ID" value="XM_018137040.1"/>
</dbReference>
<feature type="domain" description="TRUD" evidence="5">
    <location>
        <begin position="362"/>
        <end position="598"/>
    </location>
</feature>
<feature type="region of interest" description="Disordered" evidence="4">
    <location>
        <begin position="170"/>
        <end position="203"/>
    </location>
</feature>
<name>A0A0N0RSI7_9BASI</name>
<dbReference type="InterPro" id="IPR011760">
    <property type="entry name" value="PsdUridine_synth_TruD_insert"/>
</dbReference>
<dbReference type="PANTHER" id="PTHR13326">
    <property type="entry name" value="TRNA PSEUDOURIDINE SYNTHASE D"/>
    <property type="match status" value="1"/>
</dbReference>
<evidence type="ECO:0000256" key="1">
    <source>
        <dbReference type="ARBA" id="ARBA00007953"/>
    </source>
</evidence>
<feature type="region of interest" description="Disordered" evidence="4">
    <location>
        <begin position="1"/>
        <end position="23"/>
    </location>
</feature>
<reference evidence="6 7" key="1">
    <citation type="submission" date="2015-07" db="EMBL/GenBank/DDBJ databases">
        <title>Draft Genome Sequence of Malassezia furfur CBS1878 and Malassezia pachydermatis CBS1879.</title>
        <authorList>
            <person name="Triana S."/>
            <person name="Ohm R."/>
            <person name="Gonzalez A."/>
            <person name="DeCock H."/>
            <person name="Restrepo S."/>
            <person name="Celis A."/>
        </authorList>
    </citation>
    <scope>NUCLEOTIDE SEQUENCE [LARGE SCALE GENOMIC DNA]</scope>
    <source>
        <strain evidence="6 7">CBS 1879</strain>
    </source>
</reference>
<dbReference type="STRING" id="77020.A0A0N0RSI7"/>
<evidence type="ECO:0000313" key="7">
    <source>
        <dbReference type="Proteomes" id="UP000037751"/>
    </source>
</evidence>
<keyword evidence="7" id="KW-1185">Reference proteome</keyword>
<dbReference type="Pfam" id="PF01142">
    <property type="entry name" value="TruD"/>
    <property type="match status" value="1"/>
</dbReference>
<evidence type="ECO:0000256" key="2">
    <source>
        <dbReference type="ARBA" id="ARBA00022694"/>
    </source>
</evidence>
<keyword evidence="3" id="KW-0413">Isomerase</keyword>
<dbReference type="OrthoDB" id="447290at2759"/>
<evidence type="ECO:0000256" key="4">
    <source>
        <dbReference type="SAM" id="MobiDB-lite"/>
    </source>
</evidence>
<evidence type="ECO:0000313" key="6">
    <source>
        <dbReference type="EMBL" id="KOS15529.1"/>
    </source>
</evidence>
<dbReference type="InterPro" id="IPR020103">
    <property type="entry name" value="PsdUridine_synth_cat_dom_sf"/>
</dbReference>
<dbReference type="GeneID" id="28728915"/>
<dbReference type="GO" id="GO:0009982">
    <property type="term" value="F:pseudouridine synthase activity"/>
    <property type="evidence" value="ECO:0007669"/>
    <property type="project" value="InterPro"/>
</dbReference>
<dbReference type="PANTHER" id="PTHR13326:SF21">
    <property type="entry name" value="PSEUDOURIDYLATE SYNTHASE PUS7L"/>
    <property type="match status" value="1"/>
</dbReference>
<dbReference type="EMBL" id="LGAV01000002">
    <property type="protein sequence ID" value="KOS15529.1"/>
    <property type="molecule type" value="Genomic_DNA"/>
</dbReference>
<dbReference type="Gene3D" id="3.30.2350.20">
    <property type="entry name" value="TruD, catalytic domain"/>
    <property type="match status" value="2"/>
</dbReference>
<comment type="caution">
    <text evidence="6">The sequence shown here is derived from an EMBL/GenBank/DDBJ whole genome shotgun (WGS) entry which is preliminary data.</text>
</comment>
<feature type="compositionally biased region" description="Basic and acidic residues" evidence="4">
    <location>
        <begin position="9"/>
        <end position="22"/>
    </location>
</feature>
<keyword evidence="2" id="KW-0819">tRNA processing</keyword>
<dbReference type="SUPFAM" id="SSF55120">
    <property type="entry name" value="Pseudouridine synthase"/>
    <property type="match status" value="1"/>
</dbReference>